<sequence>MAESIDSTSSPETPAPPADESASSTATADETKPAPAVETLPQSTDDDAIYDDAVKELLVDDQASLPGRSQEDTGNGKATDAGSETPTGDESPQFTDAQIQLMSRVHIEPALISGWPAEKQTAFLENAAKREADQTTAYKAMQDELEQAKKGDGGDGDDGQSRKQSEAASQATGQETPISELRAGAEQDVTELEDVYGPEFGGLNKVHGKLFTAVEHVDTRLGEVNKAQDRANQVTVEFLVDNAMNGLVGEYPSSSKPEVRRQLETRFFSDWKQEGNPHATGKEPLCVRIRGAVEAAAKALLGTTTEAAAQVALLNKNKQRLKEQPQVGSGRGQARPLTDDEMYDQEVKKMLAAAT</sequence>
<feature type="region of interest" description="Disordered" evidence="1">
    <location>
        <begin position="321"/>
        <end position="343"/>
    </location>
</feature>
<feature type="region of interest" description="Disordered" evidence="1">
    <location>
        <begin position="126"/>
        <end position="184"/>
    </location>
</feature>
<feature type="compositionally biased region" description="Polar residues" evidence="1">
    <location>
        <begin position="82"/>
        <end position="97"/>
    </location>
</feature>
<comment type="caution">
    <text evidence="2">The sequence shown here is derived from an EMBL/GenBank/DDBJ whole genome shotgun (WGS) entry which is preliminary data.</text>
</comment>
<organism evidence="2">
    <name type="scientific">marine sediment metagenome</name>
    <dbReference type="NCBI Taxonomy" id="412755"/>
    <lineage>
        <taxon>unclassified sequences</taxon>
        <taxon>metagenomes</taxon>
        <taxon>ecological metagenomes</taxon>
    </lineage>
</organism>
<feature type="compositionally biased region" description="Basic and acidic residues" evidence="1">
    <location>
        <begin position="146"/>
        <end position="165"/>
    </location>
</feature>
<reference evidence="2" key="1">
    <citation type="journal article" date="2015" name="Nature">
        <title>Complex archaea that bridge the gap between prokaryotes and eukaryotes.</title>
        <authorList>
            <person name="Spang A."/>
            <person name="Saw J.H."/>
            <person name="Jorgensen S.L."/>
            <person name="Zaremba-Niedzwiedzka K."/>
            <person name="Martijn J."/>
            <person name="Lind A.E."/>
            <person name="van Eijk R."/>
            <person name="Schleper C."/>
            <person name="Guy L."/>
            <person name="Ettema T.J."/>
        </authorList>
    </citation>
    <scope>NUCLEOTIDE SEQUENCE</scope>
</reference>
<evidence type="ECO:0000313" key="2">
    <source>
        <dbReference type="EMBL" id="KKM66986.1"/>
    </source>
</evidence>
<protein>
    <submittedName>
        <fullName evidence="2">Uncharacterized protein</fullName>
    </submittedName>
</protein>
<name>A0A0F9JX04_9ZZZZ</name>
<accession>A0A0F9JX04</accession>
<dbReference type="EMBL" id="LAZR01010429">
    <property type="protein sequence ID" value="KKM66986.1"/>
    <property type="molecule type" value="Genomic_DNA"/>
</dbReference>
<feature type="compositionally biased region" description="Low complexity" evidence="1">
    <location>
        <begin position="1"/>
        <end position="28"/>
    </location>
</feature>
<feature type="compositionally biased region" description="Polar residues" evidence="1">
    <location>
        <begin position="166"/>
        <end position="177"/>
    </location>
</feature>
<feature type="region of interest" description="Disordered" evidence="1">
    <location>
        <begin position="1"/>
        <end position="97"/>
    </location>
</feature>
<evidence type="ECO:0000256" key="1">
    <source>
        <dbReference type="SAM" id="MobiDB-lite"/>
    </source>
</evidence>
<dbReference type="AlphaFoldDB" id="A0A0F9JX04"/>
<gene>
    <name evidence="2" type="ORF">LCGC14_1475720</name>
</gene>
<proteinExistence type="predicted"/>